<dbReference type="PANTHER" id="PTHR18884">
    <property type="entry name" value="SEPTIN"/>
    <property type="match status" value="1"/>
</dbReference>
<dbReference type="InterPro" id="IPR027417">
    <property type="entry name" value="P-loop_NTPase"/>
</dbReference>
<dbReference type="Gene3D" id="3.40.50.300">
    <property type="entry name" value="P-loop containing nucleotide triphosphate hydrolases"/>
    <property type="match status" value="1"/>
</dbReference>
<dbReference type="CDD" id="cd01850">
    <property type="entry name" value="CDC_Septin"/>
    <property type="match status" value="1"/>
</dbReference>
<evidence type="ECO:0000256" key="3">
    <source>
        <dbReference type="PIRNR" id="PIRNR006698"/>
    </source>
</evidence>
<feature type="region of interest" description="Disordered" evidence="6">
    <location>
        <begin position="413"/>
        <end position="434"/>
    </location>
</feature>
<organism evidence="8 9">
    <name type="scientific">Cordylochernes scorpioides</name>
    <dbReference type="NCBI Taxonomy" id="51811"/>
    <lineage>
        <taxon>Eukaryota</taxon>
        <taxon>Metazoa</taxon>
        <taxon>Ecdysozoa</taxon>
        <taxon>Arthropoda</taxon>
        <taxon>Chelicerata</taxon>
        <taxon>Arachnida</taxon>
        <taxon>Pseudoscorpiones</taxon>
        <taxon>Cheliferoidea</taxon>
        <taxon>Chernetidae</taxon>
        <taxon>Cordylochernes</taxon>
    </lineage>
</organism>
<evidence type="ECO:0000256" key="2">
    <source>
        <dbReference type="ARBA" id="ARBA00023134"/>
    </source>
</evidence>
<dbReference type="Pfam" id="PF00735">
    <property type="entry name" value="Septin"/>
    <property type="match status" value="1"/>
</dbReference>
<dbReference type="Proteomes" id="UP001235939">
    <property type="component" value="Chromosome 03"/>
</dbReference>
<evidence type="ECO:0000256" key="4">
    <source>
        <dbReference type="RuleBase" id="RU004560"/>
    </source>
</evidence>
<sequence length="434" mass="50148">MPSEDTTSTEGIASFPPSEGIRTLKVQGSVGFDTLPEQFVRKAISVGFSFNILCIGETGIGKSTLMDSLFNTSLDSTPSQHTLPGVKLRSKSYELQESNVRLKMTLVDTVGYGDQLNREESFKAIVNFIDSQFETFLQEELKMKRSLFNFHDTRIHACLYFICPTGHGLKSIDLVCMKMLDKKVNIIPIIAKADTISKMDLQRFKANIMSELISNGVQIYRFPTDGEEVLGELNQTMNAHLPFAVVGSTEFVTVGNKKVRARQYPWGIVQLENESHCDFVKLREMLIRINMEDLRETTHSRHYETFRQNRLEQMGFTDVNDENQPVSFQDTYEQKRQSHLEDLRRREKEMRQLFVSRVKEREGDIKIAERDLHSKFENMKKQYAEEKKKLEEEKRKLEEEVAAHNKMKIQLTQGSFHGSFHMEDNKLKKKPVPN</sequence>
<protein>
    <recommendedName>
        <fullName evidence="3">Septin</fullName>
    </recommendedName>
</protein>
<dbReference type="InterPro" id="IPR016491">
    <property type="entry name" value="Septin"/>
</dbReference>
<evidence type="ECO:0000313" key="9">
    <source>
        <dbReference type="Proteomes" id="UP001235939"/>
    </source>
</evidence>
<feature type="domain" description="Septin-type G" evidence="7">
    <location>
        <begin position="46"/>
        <end position="313"/>
    </location>
</feature>
<dbReference type="InterPro" id="IPR030379">
    <property type="entry name" value="G_SEPTIN_dom"/>
</dbReference>
<gene>
    <name evidence="8" type="ORF">LAZ67_3000065</name>
</gene>
<keyword evidence="5" id="KW-0175">Coiled coil</keyword>
<keyword evidence="9" id="KW-1185">Reference proteome</keyword>
<dbReference type="PIRSF" id="PIRSF006698">
    <property type="entry name" value="Septin"/>
    <property type="match status" value="1"/>
</dbReference>
<reference evidence="8 9" key="1">
    <citation type="submission" date="2022-01" db="EMBL/GenBank/DDBJ databases">
        <title>A chromosomal length assembly of Cordylochernes scorpioides.</title>
        <authorList>
            <person name="Zeh D."/>
            <person name="Zeh J."/>
        </authorList>
    </citation>
    <scope>NUCLEOTIDE SEQUENCE [LARGE SCALE GENOMIC DNA]</scope>
    <source>
        <strain evidence="8">IN4F17</strain>
        <tissue evidence="8">Whole Body</tissue>
    </source>
</reference>
<keyword evidence="2 4" id="KW-0342">GTP-binding</keyword>
<comment type="similarity">
    <text evidence="3 4">Belongs to the TRAFAC class TrmE-Era-EngA-EngB-Septin-like GTPase superfamily. Septin GTPase family.</text>
</comment>
<evidence type="ECO:0000259" key="7">
    <source>
        <dbReference type="PROSITE" id="PS51719"/>
    </source>
</evidence>
<name>A0ABY6K5X5_9ARAC</name>
<feature type="coiled-coil region" evidence="5">
    <location>
        <begin position="373"/>
        <end position="410"/>
    </location>
</feature>
<evidence type="ECO:0000256" key="6">
    <source>
        <dbReference type="SAM" id="MobiDB-lite"/>
    </source>
</evidence>
<dbReference type="EMBL" id="CP092865">
    <property type="protein sequence ID" value="UYV64251.1"/>
    <property type="molecule type" value="Genomic_DNA"/>
</dbReference>
<evidence type="ECO:0000313" key="8">
    <source>
        <dbReference type="EMBL" id="UYV64251.1"/>
    </source>
</evidence>
<evidence type="ECO:0000256" key="5">
    <source>
        <dbReference type="SAM" id="Coils"/>
    </source>
</evidence>
<evidence type="ECO:0000256" key="1">
    <source>
        <dbReference type="ARBA" id="ARBA00022741"/>
    </source>
</evidence>
<dbReference type="SUPFAM" id="SSF52540">
    <property type="entry name" value="P-loop containing nucleoside triphosphate hydrolases"/>
    <property type="match status" value="1"/>
</dbReference>
<dbReference type="PROSITE" id="PS51719">
    <property type="entry name" value="G_SEPTIN"/>
    <property type="match status" value="1"/>
</dbReference>
<proteinExistence type="inferred from homology"/>
<accession>A0ABY6K5X5</accession>
<keyword evidence="1 4" id="KW-0547">Nucleotide-binding</keyword>